<dbReference type="AlphaFoldDB" id="A0A1H2VIX1"/>
<protein>
    <submittedName>
        <fullName evidence="2">Rod binding protein</fullName>
    </submittedName>
</protein>
<accession>A0A1H2VIX1</accession>
<proteinExistence type="predicted"/>
<name>A0A1H2VIX1_9RHOB</name>
<evidence type="ECO:0000313" key="3">
    <source>
        <dbReference type="Proteomes" id="UP000199441"/>
    </source>
</evidence>
<reference evidence="3" key="1">
    <citation type="submission" date="2016-10" db="EMBL/GenBank/DDBJ databases">
        <authorList>
            <person name="Varghese N."/>
            <person name="Submissions S."/>
        </authorList>
    </citation>
    <scope>NUCLEOTIDE SEQUENCE [LARGE SCALE GENOMIC DNA]</scope>
    <source>
        <strain evidence="3">DSM 26922</strain>
    </source>
</reference>
<feature type="region of interest" description="Disordered" evidence="1">
    <location>
        <begin position="1"/>
        <end position="21"/>
    </location>
</feature>
<sequence length="90" mass="9679">MNDLATIRPAAAPVGKHKPPEMHDVAQSLERAFLAEMLSFMGVKEMSGEFGGGAGEEQFQTFLRDAHAKLIVEKGGLGLSGHFLKNLKGK</sequence>
<dbReference type="STRING" id="670155.SAMN04488001_1541"/>
<dbReference type="RefSeq" id="WP_089946282.1">
    <property type="nucleotide sequence ID" value="NZ_FNOI01000002.1"/>
</dbReference>
<evidence type="ECO:0000313" key="2">
    <source>
        <dbReference type="EMBL" id="SDW68365.1"/>
    </source>
</evidence>
<organism evidence="2 3">
    <name type="scientific">Litoreibacter albidus</name>
    <dbReference type="NCBI Taxonomy" id="670155"/>
    <lineage>
        <taxon>Bacteria</taxon>
        <taxon>Pseudomonadati</taxon>
        <taxon>Pseudomonadota</taxon>
        <taxon>Alphaproteobacteria</taxon>
        <taxon>Rhodobacterales</taxon>
        <taxon>Roseobacteraceae</taxon>
        <taxon>Litoreibacter</taxon>
    </lineage>
</organism>
<dbReference type="Proteomes" id="UP000199441">
    <property type="component" value="Unassembled WGS sequence"/>
</dbReference>
<dbReference type="OrthoDB" id="7690273at2"/>
<dbReference type="EMBL" id="FNOI01000002">
    <property type="protein sequence ID" value="SDW68365.1"/>
    <property type="molecule type" value="Genomic_DNA"/>
</dbReference>
<evidence type="ECO:0000256" key="1">
    <source>
        <dbReference type="SAM" id="MobiDB-lite"/>
    </source>
</evidence>
<gene>
    <name evidence="2" type="ORF">SAMN04488001_1541</name>
</gene>
<keyword evidence="3" id="KW-1185">Reference proteome</keyword>